<dbReference type="InterPro" id="IPR003661">
    <property type="entry name" value="HisK_dim/P_dom"/>
</dbReference>
<dbReference type="Pfam" id="PF00672">
    <property type="entry name" value="HAMP"/>
    <property type="match status" value="1"/>
</dbReference>
<keyword evidence="4" id="KW-0597">Phosphoprotein</keyword>
<dbReference type="Gene3D" id="6.10.340.10">
    <property type="match status" value="1"/>
</dbReference>
<dbReference type="CDD" id="cd06225">
    <property type="entry name" value="HAMP"/>
    <property type="match status" value="1"/>
</dbReference>
<dbReference type="InterPro" id="IPR036890">
    <property type="entry name" value="HATPase_C_sf"/>
</dbReference>
<dbReference type="Gene3D" id="1.10.287.130">
    <property type="match status" value="1"/>
</dbReference>
<evidence type="ECO:0000256" key="11">
    <source>
        <dbReference type="SAM" id="Phobius"/>
    </source>
</evidence>
<dbReference type="InterPro" id="IPR050428">
    <property type="entry name" value="TCS_sensor_his_kinase"/>
</dbReference>
<feature type="transmembrane region" description="Helical" evidence="11">
    <location>
        <begin position="191"/>
        <end position="213"/>
    </location>
</feature>
<organism evidence="14 15">
    <name type="scientific">Kushneria marisflavi</name>
    <dbReference type="NCBI Taxonomy" id="157779"/>
    <lineage>
        <taxon>Bacteria</taxon>
        <taxon>Pseudomonadati</taxon>
        <taxon>Pseudomonadota</taxon>
        <taxon>Gammaproteobacteria</taxon>
        <taxon>Oceanospirillales</taxon>
        <taxon>Halomonadaceae</taxon>
        <taxon>Kushneria</taxon>
    </lineage>
</organism>
<dbReference type="PROSITE" id="PS50885">
    <property type="entry name" value="HAMP"/>
    <property type="match status" value="1"/>
</dbReference>
<evidence type="ECO:0000256" key="4">
    <source>
        <dbReference type="ARBA" id="ARBA00022553"/>
    </source>
</evidence>
<protein>
    <recommendedName>
        <fullName evidence="3">histidine kinase</fullName>
        <ecNumber evidence="3">2.7.13.3</ecNumber>
    </recommendedName>
</protein>
<evidence type="ECO:0000259" key="13">
    <source>
        <dbReference type="PROSITE" id="PS50885"/>
    </source>
</evidence>
<evidence type="ECO:0000256" key="9">
    <source>
        <dbReference type="ARBA" id="ARBA00023012"/>
    </source>
</evidence>
<evidence type="ECO:0000256" key="1">
    <source>
        <dbReference type="ARBA" id="ARBA00000085"/>
    </source>
</evidence>
<dbReference type="SUPFAM" id="SSF55874">
    <property type="entry name" value="ATPase domain of HSP90 chaperone/DNA topoisomerase II/histidine kinase"/>
    <property type="match status" value="1"/>
</dbReference>
<dbReference type="CDD" id="cd00082">
    <property type="entry name" value="HisKA"/>
    <property type="match status" value="1"/>
</dbReference>
<keyword evidence="8 11" id="KW-1133">Transmembrane helix</keyword>
<dbReference type="SUPFAM" id="SSF47384">
    <property type="entry name" value="Homodimeric domain of signal transducing histidine kinase"/>
    <property type="match status" value="1"/>
</dbReference>
<dbReference type="PANTHER" id="PTHR45436">
    <property type="entry name" value="SENSOR HISTIDINE KINASE YKOH"/>
    <property type="match status" value="1"/>
</dbReference>
<evidence type="ECO:0000313" key="14">
    <source>
        <dbReference type="EMBL" id="ART62332.1"/>
    </source>
</evidence>
<dbReference type="Pfam" id="PF00512">
    <property type="entry name" value="HisKA"/>
    <property type="match status" value="1"/>
</dbReference>
<keyword evidence="9" id="KW-0902">Two-component regulatory system</keyword>
<dbReference type="RefSeq" id="WP_086899574.1">
    <property type="nucleotide sequence ID" value="NZ_CP021358.1"/>
</dbReference>
<feature type="domain" description="Histidine kinase" evidence="12">
    <location>
        <begin position="271"/>
        <end position="485"/>
    </location>
</feature>
<dbReference type="SMART" id="SM00304">
    <property type="entry name" value="HAMP"/>
    <property type="match status" value="1"/>
</dbReference>
<proteinExistence type="predicted"/>
<sequence>MMFFIDEGVMFTRLGLKLFGAILLVNMLLGAMVFFVAARSIDDDFLDYLRRAQKERIDTLSDTLVEGYALHGSWAWLGDNRGAWRDVLRLTLAPRDRRHEAPGISMQEPPGRRSGGPSSDLPRAMVDPRQFVLLDAQGQPVIGGVHQPRNDMNYQALILDGTTIGQLGYRAPDGLISSIDQVFLHRQLRNLGIITGVMLLTSLLLAGGLAWWLGRRTRDMALATRAIAHGDYSIRLRMRGRDELSLLSEDINALAQSLEHNRQSRQQWVADIAHELRTPLAILKGEIEAMQDGVRALDGKSLQSLSQEVVHLNRLIEDLRLLAQSDARTLEAPLDRLDLGTHLQRQLEESREWLGEGSIELVVSIAPGLLIQGSAHRLRQLWHNLLSNTRAYTDAPGRLQVTLLRQGNEAVVIWEDSAPGVAPAEQHRLTERLFRVEASRSRRHGGSGLGLSIASALIHLHGARMTPQDSPLGGLCWRIVFALDGRSPHTGIDYTRRVDHPDKRTPP</sequence>
<keyword evidence="15" id="KW-1185">Reference proteome</keyword>
<name>A0A240UMR5_9GAMM</name>
<evidence type="ECO:0000256" key="8">
    <source>
        <dbReference type="ARBA" id="ARBA00022989"/>
    </source>
</evidence>
<dbReference type="Proteomes" id="UP000194457">
    <property type="component" value="Chromosome"/>
</dbReference>
<dbReference type="GO" id="GO:0000155">
    <property type="term" value="F:phosphorelay sensor kinase activity"/>
    <property type="evidence" value="ECO:0007669"/>
    <property type="project" value="InterPro"/>
</dbReference>
<evidence type="ECO:0000256" key="5">
    <source>
        <dbReference type="ARBA" id="ARBA00022679"/>
    </source>
</evidence>
<evidence type="ECO:0000259" key="12">
    <source>
        <dbReference type="PROSITE" id="PS50109"/>
    </source>
</evidence>
<dbReference type="AlphaFoldDB" id="A0A240UMR5"/>
<evidence type="ECO:0000256" key="2">
    <source>
        <dbReference type="ARBA" id="ARBA00004370"/>
    </source>
</evidence>
<evidence type="ECO:0000256" key="10">
    <source>
        <dbReference type="SAM" id="MobiDB-lite"/>
    </source>
</evidence>
<evidence type="ECO:0000256" key="6">
    <source>
        <dbReference type="ARBA" id="ARBA00022692"/>
    </source>
</evidence>
<comment type="catalytic activity">
    <reaction evidence="1">
        <text>ATP + protein L-histidine = ADP + protein N-phospho-L-histidine.</text>
        <dbReference type="EC" id="2.7.13.3"/>
    </reaction>
</comment>
<dbReference type="InterPro" id="IPR003660">
    <property type="entry name" value="HAMP_dom"/>
</dbReference>
<dbReference type="InterPro" id="IPR036097">
    <property type="entry name" value="HisK_dim/P_sf"/>
</dbReference>
<evidence type="ECO:0000313" key="15">
    <source>
        <dbReference type="Proteomes" id="UP000194457"/>
    </source>
</evidence>
<dbReference type="Gene3D" id="3.30.565.10">
    <property type="entry name" value="Histidine kinase-like ATPase, C-terminal domain"/>
    <property type="match status" value="1"/>
</dbReference>
<accession>A0A240UMR5</accession>
<reference evidence="14 15" key="1">
    <citation type="submission" date="2017-05" db="EMBL/GenBank/DDBJ databases">
        <authorList>
            <person name="Song R."/>
            <person name="Chenine A.L."/>
            <person name="Ruprecht R.M."/>
        </authorList>
    </citation>
    <scope>NUCLEOTIDE SEQUENCE [LARGE SCALE GENOMIC DNA]</scope>
    <source>
        <strain evidence="14">SW32</strain>
    </source>
</reference>
<comment type="subcellular location">
    <subcellularLocation>
        <location evidence="2">Membrane</location>
    </subcellularLocation>
</comment>
<gene>
    <name evidence="14" type="ORF">B9H00_03960</name>
</gene>
<keyword evidence="6 11" id="KW-0812">Transmembrane</keyword>
<dbReference type="KEGG" id="kma:B9H00_03960"/>
<dbReference type="PANTHER" id="PTHR45436:SF5">
    <property type="entry name" value="SENSOR HISTIDINE KINASE TRCS"/>
    <property type="match status" value="1"/>
</dbReference>
<dbReference type="EMBL" id="CP021358">
    <property type="protein sequence ID" value="ART62332.1"/>
    <property type="molecule type" value="Genomic_DNA"/>
</dbReference>
<dbReference type="GO" id="GO:0016020">
    <property type="term" value="C:membrane"/>
    <property type="evidence" value="ECO:0007669"/>
    <property type="project" value="UniProtKB-SubCell"/>
</dbReference>
<evidence type="ECO:0000256" key="3">
    <source>
        <dbReference type="ARBA" id="ARBA00012438"/>
    </source>
</evidence>
<keyword evidence="5" id="KW-0808">Transferase</keyword>
<feature type="region of interest" description="Disordered" evidence="10">
    <location>
        <begin position="99"/>
        <end position="121"/>
    </location>
</feature>
<evidence type="ECO:0000256" key="7">
    <source>
        <dbReference type="ARBA" id="ARBA00022777"/>
    </source>
</evidence>
<dbReference type="SMART" id="SM00388">
    <property type="entry name" value="HisKA"/>
    <property type="match status" value="1"/>
</dbReference>
<feature type="transmembrane region" description="Helical" evidence="11">
    <location>
        <begin position="20"/>
        <end position="41"/>
    </location>
</feature>
<dbReference type="OrthoDB" id="9804645at2"/>
<dbReference type="InterPro" id="IPR003594">
    <property type="entry name" value="HATPase_dom"/>
</dbReference>
<feature type="domain" description="HAMP" evidence="13">
    <location>
        <begin position="211"/>
        <end position="263"/>
    </location>
</feature>
<dbReference type="EC" id="2.7.13.3" evidence="3"/>
<dbReference type="InterPro" id="IPR005467">
    <property type="entry name" value="His_kinase_dom"/>
</dbReference>
<dbReference type="Pfam" id="PF02518">
    <property type="entry name" value="HATPase_c"/>
    <property type="match status" value="1"/>
</dbReference>
<dbReference type="SUPFAM" id="SSF158472">
    <property type="entry name" value="HAMP domain-like"/>
    <property type="match status" value="1"/>
</dbReference>
<keyword evidence="11" id="KW-0472">Membrane</keyword>
<keyword evidence="7" id="KW-0418">Kinase</keyword>
<dbReference type="PROSITE" id="PS50109">
    <property type="entry name" value="HIS_KIN"/>
    <property type="match status" value="1"/>
</dbReference>
<dbReference type="SMART" id="SM00387">
    <property type="entry name" value="HATPase_c"/>
    <property type="match status" value="1"/>
</dbReference>